<dbReference type="AlphaFoldDB" id="A0A5P1E1T2"/>
<dbReference type="GO" id="GO:0008270">
    <property type="term" value="F:zinc ion binding"/>
    <property type="evidence" value="ECO:0007669"/>
    <property type="project" value="UniProtKB-KW"/>
</dbReference>
<dbReference type="Proteomes" id="UP000243459">
    <property type="component" value="Chromosome 10"/>
</dbReference>
<gene>
    <name evidence="10" type="ORF">A4U43_C10F9900</name>
</gene>
<organism evidence="10 11">
    <name type="scientific">Asparagus officinalis</name>
    <name type="common">Garden asparagus</name>
    <dbReference type="NCBI Taxonomy" id="4686"/>
    <lineage>
        <taxon>Eukaryota</taxon>
        <taxon>Viridiplantae</taxon>
        <taxon>Streptophyta</taxon>
        <taxon>Embryophyta</taxon>
        <taxon>Tracheophyta</taxon>
        <taxon>Spermatophyta</taxon>
        <taxon>Magnoliopsida</taxon>
        <taxon>Liliopsida</taxon>
        <taxon>Asparagales</taxon>
        <taxon>Asparagaceae</taxon>
        <taxon>Asparagoideae</taxon>
        <taxon>Asparagus</taxon>
    </lineage>
</organism>
<evidence type="ECO:0000256" key="7">
    <source>
        <dbReference type="ARBA" id="ARBA00023125"/>
    </source>
</evidence>
<evidence type="ECO:0000313" key="10">
    <source>
        <dbReference type="EMBL" id="ONK56544.1"/>
    </source>
</evidence>
<accession>A0A5P1E1T2</accession>
<keyword evidence="3" id="KW-0479">Metal-binding</keyword>
<keyword evidence="11" id="KW-1185">Reference proteome</keyword>
<dbReference type="PANTHER" id="PTHR31576">
    <property type="entry name" value="TATA BOX-BINDING PROTEIN-ASSOCIATED FACTOR RNA POLYMERASE I SUBUNIT B"/>
    <property type="match status" value="1"/>
</dbReference>
<evidence type="ECO:0000256" key="9">
    <source>
        <dbReference type="ARBA" id="ARBA00023242"/>
    </source>
</evidence>
<protein>
    <submittedName>
        <fullName evidence="10">Uncharacterized protein</fullName>
    </submittedName>
</protein>
<reference evidence="11" key="1">
    <citation type="journal article" date="2017" name="Nat. Commun.">
        <title>The asparagus genome sheds light on the origin and evolution of a young Y chromosome.</title>
        <authorList>
            <person name="Harkess A."/>
            <person name="Zhou J."/>
            <person name="Xu C."/>
            <person name="Bowers J.E."/>
            <person name="Van der Hulst R."/>
            <person name="Ayyampalayam S."/>
            <person name="Mercati F."/>
            <person name="Riccardi P."/>
            <person name="McKain M.R."/>
            <person name="Kakrana A."/>
            <person name="Tang H."/>
            <person name="Ray J."/>
            <person name="Groenendijk J."/>
            <person name="Arikit S."/>
            <person name="Mathioni S.M."/>
            <person name="Nakano M."/>
            <person name="Shan H."/>
            <person name="Telgmann-Rauber A."/>
            <person name="Kanno A."/>
            <person name="Yue Z."/>
            <person name="Chen H."/>
            <person name="Li W."/>
            <person name="Chen Y."/>
            <person name="Xu X."/>
            <person name="Zhang Y."/>
            <person name="Luo S."/>
            <person name="Chen H."/>
            <person name="Gao J."/>
            <person name="Mao Z."/>
            <person name="Pires J.C."/>
            <person name="Luo M."/>
            <person name="Kudrna D."/>
            <person name="Wing R.A."/>
            <person name="Meyers B.C."/>
            <person name="Yi K."/>
            <person name="Kong H."/>
            <person name="Lavrijsen P."/>
            <person name="Sunseri F."/>
            <person name="Falavigna A."/>
            <person name="Ye Y."/>
            <person name="Leebens-Mack J.H."/>
            <person name="Chen G."/>
        </authorList>
    </citation>
    <scope>NUCLEOTIDE SEQUENCE [LARGE SCALE GENOMIC DNA]</scope>
    <source>
        <strain evidence="11">cv. DH0086</strain>
    </source>
</reference>
<evidence type="ECO:0000256" key="5">
    <source>
        <dbReference type="ARBA" id="ARBA00022833"/>
    </source>
</evidence>
<dbReference type="GO" id="GO:0070860">
    <property type="term" value="C:RNA polymerase I core factor complex"/>
    <property type="evidence" value="ECO:0007669"/>
    <property type="project" value="InterPro"/>
</dbReference>
<evidence type="ECO:0000256" key="2">
    <source>
        <dbReference type="ARBA" id="ARBA00006899"/>
    </source>
</evidence>
<proteinExistence type="inferred from homology"/>
<dbReference type="GO" id="GO:0001164">
    <property type="term" value="F:RNA polymerase I core promoter sequence-specific DNA binding"/>
    <property type="evidence" value="ECO:0007669"/>
    <property type="project" value="InterPro"/>
</dbReference>
<evidence type="ECO:0000256" key="8">
    <source>
        <dbReference type="ARBA" id="ARBA00023163"/>
    </source>
</evidence>
<evidence type="ECO:0000256" key="6">
    <source>
        <dbReference type="ARBA" id="ARBA00023015"/>
    </source>
</evidence>
<keyword evidence="8" id="KW-0804">Transcription</keyword>
<evidence type="ECO:0000256" key="4">
    <source>
        <dbReference type="ARBA" id="ARBA00022771"/>
    </source>
</evidence>
<keyword evidence="9" id="KW-0539">Nucleus</keyword>
<keyword evidence="4" id="KW-0863">Zinc-finger</keyword>
<comment type="subcellular location">
    <subcellularLocation>
        <location evidence="1">Nucleus</location>
        <location evidence="1">Nucleolus</location>
    </subcellularLocation>
</comment>
<name>A0A5P1E1T2_ASPOF</name>
<dbReference type="GO" id="GO:0042790">
    <property type="term" value="P:nucleolar large rRNA transcription by RNA polymerase I"/>
    <property type="evidence" value="ECO:0007669"/>
    <property type="project" value="TreeGrafter"/>
</dbReference>
<evidence type="ECO:0000313" key="11">
    <source>
        <dbReference type="Proteomes" id="UP000243459"/>
    </source>
</evidence>
<evidence type="ECO:0000256" key="3">
    <source>
        <dbReference type="ARBA" id="ARBA00022723"/>
    </source>
</evidence>
<dbReference type="InterPro" id="IPR033599">
    <property type="entry name" value="TAF1B/Rrn7"/>
</dbReference>
<dbReference type="EMBL" id="CM007390">
    <property type="protein sequence ID" value="ONK56544.1"/>
    <property type="molecule type" value="Genomic_DNA"/>
</dbReference>
<dbReference type="Gramene" id="ONK56544">
    <property type="protein sequence ID" value="ONK56544"/>
    <property type="gene ID" value="A4U43_C10F9900"/>
</dbReference>
<evidence type="ECO:0000256" key="1">
    <source>
        <dbReference type="ARBA" id="ARBA00004604"/>
    </source>
</evidence>
<keyword evidence="5" id="KW-0862">Zinc</keyword>
<comment type="similarity">
    <text evidence="2">Belongs to the RRN7/TAF1B family.</text>
</comment>
<dbReference type="PANTHER" id="PTHR31576:SF2">
    <property type="entry name" value="TATA BOX-BINDING PROTEIN-ASSOCIATED FACTOR RNA POLYMERASE I SUBUNIT B"/>
    <property type="match status" value="1"/>
</dbReference>
<sequence length="146" mass="16400">MDRRLEKPSSPFPLSSRALFRPIQVIGAEQLEATAASIAQAVGLRLPSVKFYAIAHRYLKELSLPVSGFPTRACVMLILIVAMRLLYNIQGHGMWEMSHSKVRNSPPNAQKLEKKLLHVQASVHSCQELFSILEATYDKINTTRDN</sequence>
<keyword evidence="6" id="KW-0805">Transcription regulation</keyword>
<keyword evidence="7" id="KW-0238">DNA-binding</keyword>